<comment type="catalytic activity">
    <reaction evidence="1 10">
        <text>(2R,3S)-3-isopropylmalate = (2S)-2-isopropylmalate</text>
        <dbReference type="Rhea" id="RHEA:32287"/>
        <dbReference type="ChEBI" id="CHEBI:1178"/>
        <dbReference type="ChEBI" id="CHEBI:35121"/>
        <dbReference type="EC" id="4.2.1.33"/>
    </reaction>
</comment>
<comment type="caution">
    <text evidence="12">The sequence shown here is derived from an EMBL/GenBank/DDBJ whole genome shotgun (WGS) entry which is preliminary data.</text>
</comment>
<dbReference type="NCBIfam" id="NF002458">
    <property type="entry name" value="PRK01641.1"/>
    <property type="match status" value="1"/>
</dbReference>
<dbReference type="InterPro" id="IPR050075">
    <property type="entry name" value="LeuD"/>
</dbReference>
<evidence type="ECO:0000259" key="11">
    <source>
        <dbReference type="Pfam" id="PF00694"/>
    </source>
</evidence>
<dbReference type="CDD" id="cd01577">
    <property type="entry name" value="IPMI_Swivel"/>
    <property type="match status" value="1"/>
</dbReference>
<keyword evidence="6 10" id="KW-0432">Leucine biosynthesis</keyword>
<organism evidence="12 13">
    <name type="scientific">Azohydromonas lata</name>
    <dbReference type="NCBI Taxonomy" id="45677"/>
    <lineage>
        <taxon>Bacteria</taxon>
        <taxon>Pseudomonadati</taxon>
        <taxon>Pseudomonadota</taxon>
        <taxon>Betaproteobacteria</taxon>
        <taxon>Burkholderiales</taxon>
        <taxon>Sphaerotilaceae</taxon>
        <taxon>Azohydromonas</taxon>
    </lineage>
</organism>
<reference evidence="12 13" key="1">
    <citation type="submission" date="2023-11" db="EMBL/GenBank/DDBJ databases">
        <title>Draft genome of Azohydromonas lata strain H1 (DSM1123), a polyhydroxyalkanoate producer.</title>
        <authorList>
            <person name="Traversa D."/>
            <person name="D'Addabbo P."/>
            <person name="Pazzani C."/>
            <person name="Manzari C."/>
            <person name="Chiara M."/>
            <person name="Scrascia M."/>
        </authorList>
    </citation>
    <scope>NUCLEOTIDE SEQUENCE [LARGE SCALE GENOMIC DNA]</scope>
    <source>
        <strain evidence="12 13">H1</strain>
    </source>
</reference>
<keyword evidence="8 10" id="KW-0456">Lyase</keyword>
<sequence length="214" mass="23389">MADQHLIEGRAAALRIENLDTDQIMPKQFLRGIDKAGLAAGLLYDLRCDAQGRERPAFVLNRPDYAGVSILVGGANFGCGSSREHAVWGLQQFGIRAVIAPSFGEIFYSNAMNNGLLLAMLPAQDVAALMADADDPSRNAVRIDLETMTVRSAGVHAGFSLSARHRRMLMEGLDVIGLTLTQRAQIEQFARRHWDAHPWLQDVALKTRQALPAG</sequence>
<evidence type="ECO:0000256" key="3">
    <source>
        <dbReference type="ARBA" id="ARBA00004729"/>
    </source>
</evidence>
<evidence type="ECO:0000313" key="12">
    <source>
        <dbReference type="EMBL" id="MDZ5458649.1"/>
    </source>
</evidence>
<evidence type="ECO:0000256" key="1">
    <source>
        <dbReference type="ARBA" id="ARBA00000491"/>
    </source>
</evidence>
<dbReference type="Gene3D" id="3.20.19.10">
    <property type="entry name" value="Aconitase, domain 4"/>
    <property type="match status" value="1"/>
</dbReference>
<comment type="subunit">
    <text evidence="5 10">Heterodimer of LeuC and LeuD.</text>
</comment>
<evidence type="ECO:0000256" key="5">
    <source>
        <dbReference type="ARBA" id="ARBA00011271"/>
    </source>
</evidence>
<dbReference type="InterPro" id="IPR000573">
    <property type="entry name" value="AconitaseA/IPMdHydase_ssu_swvl"/>
</dbReference>
<dbReference type="RefSeq" id="WP_322466677.1">
    <property type="nucleotide sequence ID" value="NZ_JAXOJX010000032.1"/>
</dbReference>
<comment type="pathway">
    <text evidence="3 10">Amino-acid biosynthesis; L-leucine biosynthesis; L-leucine from 3-methyl-2-oxobutanoate: step 2/4.</text>
</comment>
<dbReference type="InterPro" id="IPR033940">
    <property type="entry name" value="IPMI_Swivel"/>
</dbReference>
<feature type="domain" description="Aconitase A/isopropylmalate dehydratase small subunit swivel" evidence="11">
    <location>
        <begin position="8"/>
        <end position="117"/>
    </location>
</feature>
<dbReference type="HAMAP" id="MF_01031">
    <property type="entry name" value="LeuD_type1"/>
    <property type="match status" value="1"/>
</dbReference>
<name>A0ABU5IIK0_9BURK</name>
<dbReference type="InterPro" id="IPR015928">
    <property type="entry name" value="Aconitase/3IPM_dehydase_swvl"/>
</dbReference>
<evidence type="ECO:0000256" key="2">
    <source>
        <dbReference type="ARBA" id="ARBA00002695"/>
    </source>
</evidence>
<protein>
    <recommendedName>
        <fullName evidence="10">3-isopropylmalate dehydratase small subunit</fullName>
        <ecNumber evidence="10">4.2.1.33</ecNumber>
    </recommendedName>
    <alternativeName>
        <fullName evidence="10">Alpha-IPM isomerase</fullName>
        <shortName evidence="10">IPMI</shortName>
    </alternativeName>
    <alternativeName>
        <fullName evidence="10">Isopropylmalate isomerase</fullName>
    </alternativeName>
</protein>
<dbReference type="NCBIfam" id="TIGR00171">
    <property type="entry name" value="leuD"/>
    <property type="match status" value="1"/>
</dbReference>
<dbReference type="Proteomes" id="UP001293718">
    <property type="component" value="Unassembled WGS sequence"/>
</dbReference>
<keyword evidence="9 10" id="KW-0100">Branched-chain amino acid biosynthesis</keyword>
<accession>A0ABU5IIK0</accession>
<comment type="similarity">
    <text evidence="4 10">Belongs to the LeuD family. LeuD type 1 subfamily.</text>
</comment>
<dbReference type="PANTHER" id="PTHR43345">
    <property type="entry name" value="3-ISOPROPYLMALATE DEHYDRATASE SMALL SUBUNIT 2-RELATED-RELATED"/>
    <property type="match status" value="1"/>
</dbReference>
<dbReference type="SUPFAM" id="SSF52016">
    <property type="entry name" value="LeuD/IlvD-like"/>
    <property type="match status" value="1"/>
</dbReference>
<dbReference type="GO" id="GO:0003861">
    <property type="term" value="F:3-isopropylmalate dehydratase activity"/>
    <property type="evidence" value="ECO:0007669"/>
    <property type="project" value="UniProtKB-EC"/>
</dbReference>
<comment type="function">
    <text evidence="2 10">Catalyzes the isomerization between 2-isopropylmalate and 3-isopropylmalate, via the formation of 2-isopropylmaleate.</text>
</comment>
<proteinExistence type="inferred from homology"/>
<dbReference type="Pfam" id="PF00694">
    <property type="entry name" value="Aconitase_C"/>
    <property type="match status" value="1"/>
</dbReference>
<evidence type="ECO:0000313" key="13">
    <source>
        <dbReference type="Proteomes" id="UP001293718"/>
    </source>
</evidence>
<dbReference type="InterPro" id="IPR004431">
    <property type="entry name" value="3-IsopropMal_deHydase_ssu"/>
</dbReference>
<gene>
    <name evidence="10 12" type="primary">leuD</name>
    <name evidence="12" type="ORF">SM757_18885</name>
</gene>
<evidence type="ECO:0000256" key="9">
    <source>
        <dbReference type="ARBA" id="ARBA00023304"/>
    </source>
</evidence>
<dbReference type="EMBL" id="JAXOJX010000032">
    <property type="protein sequence ID" value="MDZ5458649.1"/>
    <property type="molecule type" value="Genomic_DNA"/>
</dbReference>
<dbReference type="EC" id="4.2.1.33" evidence="10"/>
<evidence type="ECO:0000256" key="6">
    <source>
        <dbReference type="ARBA" id="ARBA00022430"/>
    </source>
</evidence>
<keyword evidence="13" id="KW-1185">Reference proteome</keyword>
<evidence type="ECO:0000256" key="10">
    <source>
        <dbReference type="HAMAP-Rule" id="MF_01031"/>
    </source>
</evidence>
<evidence type="ECO:0000256" key="7">
    <source>
        <dbReference type="ARBA" id="ARBA00022605"/>
    </source>
</evidence>
<dbReference type="PANTHER" id="PTHR43345:SF5">
    <property type="entry name" value="3-ISOPROPYLMALATE DEHYDRATASE SMALL SUBUNIT"/>
    <property type="match status" value="1"/>
</dbReference>
<evidence type="ECO:0000256" key="8">
    <source>
        <dbReference type="ARBA" id="ARBA00023239"/>
    </source>
</evidence>
<keyword evidence="7 10" id="KW-0028">Amino-acid biosynthesis</keyword>
<evidence type="ECO:0000256" key="4">
    <source>
        <dbReference type="ARBA" id="ARBA00009845"/>
    </source>
</evidence>